<comment type="caution">
    <text evidence="1">The sequence shown here is derived from an EMBL/GenBank/DDBJ whole genome shotgun (WGS) entry which is preliminary data.</text>
</comment>
<dbReference type="EMBL" id="JADIND010000180">
    <property type="protein sequence ID" value="MBO8431338.1"/>
    <property type="molecule type" value="Genomic_DNA"/>
</dbReference>
<sequence length="332" mass="39912">MTPILIKNFIKYILSILGYKFVKRVGFKIILRKKTKLEKLLENIYNPNLSFEEKKYIIEQQFEKYAGYKPNIDNPRTFNEKLQWLKLYNKQQLNIYGDKYLVRKYIKETIGEEYLVPLLGVWNTPNEIDFSKLPEQFVLKVNWGSGQNIIVKDKSKLNKREAKTKLKEWLNPKMCHYYHSFETSYKDINPKIICEKFIDSNDKNLTCYKIFNFNKKPYLIQAVFDDKTPYETINYYDLNWNKLNLRQNFPNSDIEHQKPQQLELMLELAEKLAQNFPYFVRTDFFTIDNKIYFSELTFFSDNGMAPFEPAEWDYKLGELINLPEIDKEKSNK</sequence>
<protein>
    <submittedName>
        <fullName evidence="1">Glycosyl transferase</fullName>
    </submittedName>
</protein>
<dbReference type="AlphaFoldDB" id="A0A9D9DR91"/>
<proteinExistence type="predicted"/>
<dbReference type="Pfam" id="PF14305">
    <property type="entry name" value="ATPgrasp_TupA"/>
    <property type="match status" value="1"/>
</dbReference>
<reference evidence="1" key="1">
    <citation type="submission" date="2020-10" db="EMBL/GenBank/DDBJ databases">
        <authorList>
            <person name="Gilroy R."/>
        </authorList>
    </citation>
    <scope>NUCLEOTIDE SEQUENCE</scope>
    <source>
        <strain evidence="1">10192</strain>
    </source>
</reference>
<evidence type="ECO:0000313" key="2">
    <source>
        <dbReference type="Proteomes" id="UP000823632"/>
    </source>
</evidence>
<name>A0A9D9DR91_9BACT</name>
<reference evidence="1" key="2">
    <citation type="journal article" date="2021" name="PeerJ">
        <title>Extensive microbial diversity within the chicken gut microbiome revealed by metagenomics and culture.</title>
        <authorList>
            <person name="Gilroy R."/>
            <person name="Ravi A."/>
            <person name="Getino M."/>
            <person name="Pursley I."/>
            <person name="Horton D.L."/>
            <person name="Alikhan N.F."/>
            <person name="Baker D."/>
            <person name="Gharbi K."/>
            <person name="Hall N."/>
            <person name="Watson M."/>
            <person name="Adriaenssens E.M."/>
            <person name="Foster-Nyarko E."/>
            <person name="Jarju S."/>
            <person name="Secka A."/>
            <person name="Antonio M."/>
            <person name="Oren A."/>
            <person name="Chaudhuri R.R."/>
            <person name="La Ragione R."/>
            <person name="Hildebrand F."/>
            <person name="Pallen M.J."/>
        </authorList>
    </citation>
    <scope>NUCLEOTIDE SEQUENCE</scope>
    <source>
        <strain evidence="1">10192</strain>
    </source>
</reference>
<organism evidence="1 2">
    <name type="scientific">Candidatus Scatousia excrementipullorum</name>
    <dbReference type="NCBI Taxonomy" id="2840936"/>
    <lineage>
        <taxon>Bacteria</taxon>
        <taxon>Candidatus Scatousia</taxon>
    </lineage>
</organism>
<keyword evidence="1" id="KW-0808">Transferase</keyword>
<accession>A0A9D9DR91</accession>
<dbReference type="GO" id="GO:0016740">
    <property type="term" value="F:transferase activity"/>
    <property type="evidence" value="ECO:0007669"/>
    <property type="project" value="UniProtKB-KW"/>
</dbReference>
<gene>
    <name evidence="1" type="ORF">IAC76_08130</name>
</gene>
<evidence type="ECO:0000313" key="1">
    <source>
        <dbReference type="EMBL" id="MBO8431338.1"/>
    </source>
</evidence>
<dbReference type="InterPro" id="IPR029465">
    <property type="entry name" value="ATPgrasp_TupA"/>
</dbReference>
<dbReference type="Proteomes" id="UP000823632">
    <property type="component" value="Unassembled WGS sequence"/>
</dbReference>